<feature type="region of interest" description="Disordered" evidence="1">
    <location>
        <begin position="21"/>
        <end position="115"/>
    </location>
</feature>
<accession>L5M5F6</accession>
<dbReference type="Proteomes" id="UP000010556">
    <property type="component" value="Unassembled WGS sequence"/>
</dbReference>
<name>L5M5F6_MYODS</name>
<feature type="compositionally biased region" description="Pro residues" evidence="1">
    <location>
        <begin position="63"/>
        <end position="74"/>
    </location>
</feature>
<dbReference type="EMBL" id="KB104803">
    <property type="protein sequence ID" value="ELK32948.1"/>
    <property type="molecule type" value="Genomic_DNA"/>
</dbReference>
<reference evidence="3" key="1">
    <citation type="journal article" date="2013" name="Science">
        <title>Comparative analysis of bat genomes provides insight into the evolution of flight and immunity.</title>
        <authorList>
            <person name="Zhang G."/>
            <person name="Cowled C."/>
            <person name="Shi Z."/>
            <person name="Huang Z."/>
            <person name="Bishop-Lilly K.A."/>
            <person name="Fang X."/>
            <person name="Wynne J.W."/>
            <person name="Xiong Z."/>
            <person name="Baker M.L."/>
            <person name="Zhao W."/>
            <person name="Tachedjian M."/>
            <person name="Zhu Y."/>
            <person name="Zhou P."/>
            <person name="Jiang X."/>
            <person name="Ng J."/>
            <person name="Yang L."/>
            <person name="Wu L."/>
            <person name="Xiao J."/>
            <person name="Feng Y."/>
            <person name="Chen Y."/>
            <person name="Sun X."/>
            <person name="Zhang Y."/>
            <person name="Marsh G.A."/>
            <person name="Crameri G."/>
            <person name="Broder C.C."/>
            <person name="Frey K.G."/>
            <person name="Wang L.F."/>
            <person name="Wang J."/>
        </authorList>
    </citation>
    <scope>NUCLEOTIDE SEQUENCE [LARGE SCALE GENOMIC DNA]</scope>
</reference>
<gene>
    <name evidence="2" type="ORF">MDA_GLEAN10010337</name>
</gene>
<evidence type="ECO:0000313" key="3">
    <source>
        <dbReference type="Proteomes" id="UP000010556"/>
    </source>
</evidence>
<proteinExistence type="predicted"/>
<sequence>MPKSASIKSLRRGGAFFYNLGVGKRSSNFDSDSDVNGKEDGGDEEKQKPAALEREARVVARTPPVPRVPGPGEPPFAAGRPPAATAPPPAVSEAGPGSGFTKPLSCPPVQTRGHL</sequence>
<keyword evidence="3" id="KW-1185">Reference proteome</keyword>
<feature type="compositionally biased region" description="Basic and acidic residues" evidence="1">
    <location>
        <begin position="35"/>
        <end position="58"/>
    </location>
</feature>
<protein>
    <submittedName>
        <fullName evidence="2">Uncharacterized protein</fullName>
    </submittedName>
</protein>
<evidence type="ECO:0000313" key="2">
    <source>
        <dbReference type="EMBL" id="ELK32948.1"/>
    </source>
</evidence>
<dbReference type="AlphaFoldDB" id="L5M5F6"/>
<organism evidence="2 3">
    <name type="scientific">Myotis davidii</name>
    <name type="common">David's myotis</name>
    <dbReference type="NCBI Taxonomy" id="225400"/>
    <lineage>
        <taxon>Eukaryota</taxon>
        <taxon>Metazoa</taxon>
        <taxon>Chordata</taxon>
        <taxon>Craniata</taxon>
        <taxon>Vertebrata</taxon>
        <taxon>Euteleostomi</taxon>
        <taxon>Mammalia</taxon>
        <taxon>Eutheria</taxon>
        <taxon>Laurasiatheria</taxon>
        <taxon>Chiroptera</taxon>
        <taxon>Yangochiroptera</taxon>
        <taxon>Vespertilionidae</taxon>
        <taxon>Myotis</taxon>
    </lineage>
</organism>
<evidence type="ECO:0000256" key="1">
    <source>
        <dbReference type="SAM" id="MobiDB-lite"/>
    </source>
</evidence>